<evidence type="ECO:0000313" key="3">
    <source>
        <dbReference type="EMBL" id="GES95895.1"/>
    </source>
</evidence>
<dbReference type="OrthoDB" id="2377383at2759"/>
<organism evidence="2 4">
    <name type="scientific">Rhizophagus clarus</name>
    <dbReference type="NCBI Taxonomy" id="94130"/>
    <lineage>
        <taxon>Eukaryota</taxon>
        <taxon>Fungi</taxon>
        <taxon>Fungi incertae sedis</taxon>
        <taxon>Mucoromycota</taxon>
        <taxon>Glomeromycotina</taxon>
        <taxon>Glomeromycetes</taxon>
        <taxon>Glomerales</taxon>
        <taxon>Glomeraceae</taxon>
        <taxon>Rhizophagus</taxon>
    </lineage>
</organism>
<evidence type="ECO:0000313" key="2">
    <source>
        <dbReference type="EMBL" id="GBC02734.1"/>
    </source>
</evidence>
<name>A0A2Z6RKB7_9GLOM</name>
<reference evidence="3" key="2">
    <citation type="submission" date="2019-10" db="EMBL/GenBank/DDBJ databases">
        <title>Conservation and host-specific expression of non-tandemly repeated heterogenous ribosome RNA gene in arbuscular mycorrhizal fungi.</title>
        <authorList>
            <person name="Maeda T."/>
            <person name="Kobayashi Y."/>
            <person name="Nakagawa T."/>
            <person name="Ezawa T."/>
            <person name="Yamaguchi K."/>
            <person name="Bino T."/>
            <person name="Nishimoto Y."/>
            <person name="Shigenobu S."/>
            <person name="Kawaguchi M."/>
        </authorList>
    </citation>
    <scope>NUCLEOTIDE SEQUENCE</scope>
    <source>
        <strain evidence="3">HR1</strain>
    </source>
</reference>
<dbReference type="AlphaFoldDB" id="A0A2Z6RKB7"/>
<keyword evidence="4" id="KW-1185">Reference proteome</keyword>
<proteinExistence type="predicted"/>
<feature type="region of interest" description="Disordered" evidence="1">
    <location>
        <begin position="1"/>
        <end position="21"/>
    </location>
</feature>
<sequence>MKLKQAVRDTMGQEGFDPDYWTGANDNNEEEIEDNPDAIITASTSVQQENYLNVDFNKHPQLKSYCKKLKELLNHNMEQCRHACNMLEWNIVDYELFSKTIWPDKILLKSSNISVPRFNINGTLALLKQKDQRIYTLIKIIRSLLEKNKIKDYSEWFDWLFKRHTSANYYDIDVGTVVKAILTVMLYLPPTHVDESGSNAKMALWAEIFSTIFNLHLDRELAPIWEITHSIPGYIKEGPFISDFTAVITNQDGSWQYPFLLAEFASENAAKHKIVTIYKAAYELNRILLSVHNLTEREVNKTRLHVATASGTTVCFDTITPVFREQDSALIYVYKHEHTFKLRQSDMESSVEDALRLITYLRETVRADGLWIKSILNRNHKASNTVSKLQDALPRLFFKTNE</sequence>
<accession>A0A2Z6RKB7</accession>
<dbReference type="EMBL" id="BLAL01000246">
    <property type="protein sequence ID" value="GES95895.1"/>
    <property type="molecule type" value="Genomic_DNA"/>
</dbReference>
<comment type="caution">
    <text evidence="2">The sequence shown here is derived from an EMBL/GenBank/DDBJ whole genome shotgun (WGS) entry which is preliminary data.</text>
</comment>
<gene>
    <name evidence="3" type="ORF">RCL2_002255600</name>
    <name evidence="2" type="ORF">RclHR1_04790003</name>
</gene>
<dbReference type="Proteomes" id="UP000247702">
    <property type="component" value="Unassembled WGS sequence"/>
</dbReference>
<dbReference type="EMBL" id="BEXD01003847">
    <property type="protein sequence ID" value="GBC02734.1"/>
    <property type="molecule type" value="Genomic_DNA"/>
</dbReference>
<evidence type="ECO:0000313" key="4">
    <source>
        <dbReference type="Proteomes" id="UP000247702"/>
    </source>
</evidence>
<protein>
    <submittedName>
        <fullName evidence="2">Uncharacterized protein</fullName>
    </submittedName>
</protein>
<dbReference type="Proteomes" id="UP000615446">
    <property type="component" value="Unassembled WGS sequence"/>
</dbReference>
<reference evidence="2 4" key="1">
    <citation type="submission" date="2017-11" db="EMBL/GenBank/DDBJ databases">
        <title>The genome of Rhizophagus clarus HR1 reveals common genetic basis of auxotrophy among arbuscular mycorrhizal fungi.</title>
        <authorList>
            <person name="Kobayashi Y."/>
        </authorList>
    </citation>
    <scope>NUCLEOTIDE SEQUENCE [LARGE SCALE GENOMIC DNA]</scope>
    <source>
        <strain evidence="2 4">HR1</strain>
    </source>
</reference>
<evidence type="ECO:0000256" key="1">
    <source>
        <dbReference type="SAM" id="MobiDB-lite"/>
    </source>
</evidence>